<organism evidence="1 2">
    <name type="scientific">Kineococcus halophytocola</name>
    <dbReference type="NCBI Taxonomy" id="3234027"/>
    <lineage>
        <taxon>Bacteria</taxon>
        <taxon>Bacillati</taxon>
        <taxon>Actinomycetota</taxon>
        <taxon>Actinomycetes</taxon>
        <taxon>Kineosporiales</taxon>
        <taxon>Kineosporiaceae</taxon>
        <taxon>Kineococcus</taxon>
    </lineage>
</organism>
<gene>
    <name evidence="1" type="ORF">AB2L27_16695</name>
</gene>
<evidence type="ECO:0000313" key="1">
    <source>
        <dbReference type="EMBL" id="MEZ0166402.1"/>
    </source>
</evidence>
<evidence type="ECO:0008006" key="3">
    <source>
        <dbReference type="Google" id="ProtNLM"/>
    </source>
</evidence>
<protein>
    <recommendedName>
        <fullName evidence="3">Nucleotide-diphospho-sugar transferase</fullName>
    </recommendedName>
</protein>
<reference evidence="1 2" key="1">
    <citation type="submission" date="2024-07" db="EMBL/GenBank/DDBJ databases">
        <authorList>
            <person name="Thanompreechachai J."/>
            <person name="Duangmal K."/>
        </authorList>
    </citation>
    <scope>NUCLEOTIDE SEQUENCE [LARGE SCALE GENOMIC DNA]</scope>
    <source>
        <strain evidence="1 2">LSe6-4</strain>
    </source>
</reference>
<keyword evidence="2" id="KW-1185">Reference proteome</keyword>
<comment type="caution">
    <text evidence="1">The sequence shown here is derived from an EMBL/GenBank/DDBJ whole genome shotgun (WGS) entry which is preliminary data.</text>
</comment>
<dbReference type="RefSeq" id="WP_370442621.1">
    <property type="nucleotide sequence ID" value="NZ_JBGFTU010000021.1"/>
</dbReference>
<dbReference type="InterPro" id="IPR029044">
    <property type="entry name" value="Nucleotide-diphossugar_trans"/>
</dbReference>
<dbReference type="SUPFAM" id="SSF53448">
    <property type="entry name" value="Nucleotide-diphospho-sugar transferases"/>
    <property type="match status" value="1"/>
</dbReference>
<sequence>MSGGTSGGTSDGTRTGNGDRLVYLCYGEGPIVAETEFSIVSSFRLDPEPAHEVVVYTDHPEHFAHLPVRVEPLSAETLAAWSGPDGYAHRRKLECVAHALREATGRVVFVDGDTWFRRPPRELFERVDARHALMHVRENTLRASRIDYNVELADHLSTHRFEDSTGRPYDFTADPPSWNSGVIGLLPEHAPLVREALGLLDRLQPAGLRLHTLEQFALGIALEQALTVREAIDVVYHYWQTEIRHPAAGRVQATLERTRGADLPTRARALHRVRPRAHGRRRARALLSGALAALGVRRPAVRANA</sequence>
<name>A0ABV4H6J4_9ACTN</name>
<evidence type="ECO:0000313" key="2">
    <source>
        <dbReference type="Proteomes" id="UP001565927"/>
    </source>
</evidence>
<dbReference type="Proteomes" id="UP001565927">
    <property type="component" value="Unassembled WGS sequence"/>
</dbReference>
<accession>A0ABV4H6J4</accession>
<dbReference type="EMBL" id="JBGFTU010000021">
    <property type="protein sequence ID" value="MEZ0166402.1"/>
    <property type="molecule type" value="Genomic_DNA"/>
</dbReference>
<proteinExistence type="predicted"/>